<comment type="caution">
    <text evidence="2">The sequence shown here is derived from an EMBL/GenBank/DDBJ whole genome shotgun (WGS) entry which is preliminary data.</text>
</comment>
<keyword evidence="1" id="KW-0812">Transmembrane</keyword>
<evidence type="ECO:0000256" key="1">
    <source>
        <dbReference type="SAM" id="Phobius"/>
    </source>
</evidence>
<dbReference type="RefSeq" id="WP_128739099.1">
    <property type="nucleotide sequence ID" value="NZ_BFAV01000073.1"/>
</dbReference>
<keyword evidence="3" id="KW-1185">Reference proteome</keyword>
<keyword evidence="1" id="KW-1133">Transmembrane helix</keyword>
<feature type="transmembrane region" description="Helical" evidence="1">
    <location>
        <begin position="80"/>
        <end position="97"/>
    </location>
</feature>
<feature type="transmembrane region" description="Helical" evidence="1">
    <location>
        <begin position="43"/>
        <end position="60"/>
    </location>
</feature>
<accession>A0A2L2X9U0</accession>
<dbReference type="Proteomes" id="UP000239549">
    <property type="component" value="Unassembled WGS sequence"/>
</dbReference>
<gene>
    <name evidence="2" type="ORF">DCCM_2116</name>
</gene>
<sequence length="121" mass="13782">MLELLGWLGLLLIASALAPLLLKYCRARREPWIFLRRHHHYIALASLAILTLHGLLALTWRPGRGWGARGRHAEMISTGVLAWAVLLAICLLALYYRHKNQKSRIHCWLAALLLALLLLHI</sequence>
<keyword evidence="1" id="KW-0472">Membrane</keyword>
<proteinExistence type="predicted"/>
<evidence type="ECO:0000313" key="2">
    <source>
        <dbReference type="EMBL" id="GBF33019.1"/>
    </source>
</evidence>
<protein>
    <recommendedName>
        <fullName evidence="4">Ferric oxidoreductase domain-containing protein</fullName>
    </recommendedName>
</protein>
<evidence type="ECO:0000313" key="3">
    <source>
        <dbReference type="Proteomes" id="UP000239549"/>
    </source>
</evidence>
<evidence type="ECO:0008006" key="4">
    <source>
        <dbReference type="Google" id="ProtNLM"/>
    </source>
</evidence>
<organism evidence="2 3">
    <name type="scientific">Desulfocucumis palustris</name>
    <dbReference type="NCBI Taxonomy" id="1898651"/>
    <lineage>
        <taxon>Bacteria</taxon>
        <taxon>Bacillati</taxon>
        <taxon>Bacillota</taxon>
        <taxon>Clostridia</taxon>
        <taxon>Eubacteriales</taxon>
        <taxon>Desulfocucumaceae</taxon>
        <taxon>Desulfocucumis</taxon>
    </lineage>
</organism>
<dbReference type="AlphaFoldDB" id="A0A2L2X9U0"/>
<name>A0A2L2X9U0_9FIRM</name>
<dbReference type="EMBL" id="BFAV01000073">
    <property type="protein sequence ID" value="GBF33019.1"/>
    <property type="molecule type" value="Genomic_DNA"/>
</dbReference>
<reference evidence="3" key="1">
    <citation type="submission" date="2018-02" db="EMBL/GenBank/DDBJ databases">
        <title>Genome sequence of Desulfocucumis palustris strain NAW-5.</title>
        <authorList>
            <person name="Watanabe M."/>
            <person name="Kojima H."/>
            <person name="Fukui M."/>
        </authorList>
    </citation>
    <scope>NUCLEOTIDE SEQUENCE [LARGE SCALE GENOMIC DNA]</scope>
    <source>
        <strain evidence="3">NAW-5</strain>
    </source>
</reference>